<protein>
    <submittedName>
        <fullName evidence="5">ArsR family transcriptional regulator</fullName>
    </submittedName>
</protein>
<feature type="domain" description="HTH arsR-type" evidence="4">
    <location>
        <begin position="1"/>
        <end position="88"/>
    </location>
</feature>
<dbReference type="SMART" id="SM00418">
    <property type="entry name" value="HTH_ARSR"/>
    <property type="match status" value="1"/>
</dbReference>
<evidence type="ECO:0000256" key="3">
    <source>
        <dbReference type="ARBA" id="ARBA00023163"/>
    </source>
</evidence>
<dbReference type="EMBL" id="QWGB01000005">
    <property type="protein sequence ID" value="RIJ23541.1"/>
    <property type="molecule type" value="Genomic_DNA"/>
</dbReference>
<dbReference type="AlphaFoldDB" id="A0A399QYE5"/>
<evidence type="ECO:0000259" key="4">
    <source>
        <dbReference type="PROSITE" id="PS50987"/>
    </source>
</evidence>
<evidence type="ECO:0000256" key="1">
    <source>
        <dbReference type="ARBA" id="ARBA00023015"/>
    </source>
</evidence>
<dbReference type="PANTHER" id="PTHR33154">
    <property type="entry name" value="TRANSCRIPTIONAL REGULATOR, ARSR FAMILY"/>
    <property type="match status" value="1"/>
</dbReference>
<keyword evidence="3" id="KW-0804">Transcription</keyword>
<reference evidence="5 6" key="1">
    <citation type="submission" date="2018-08" db="EMBL/GenBank/DDBJ databases">
        <title>Henriciella mobilis sp. nov., isolated from seawater.</title>
        <authorList>
            <person name="Cheng H."/>
            <person name="Wu Y.-H."/>
            <person name="Xu X.-W."/>
            <person name="Guo L.-L."/>
        </authorList>
    </citation>
    <scope>NUCLEOTIDE SEQUENCE [LARGE SCALE GENOMIC DNA]</scope>
    <source>
        <strain evidence="5 6">CCUG66934</strain>
    </source>
</reference>
<dbReference type="CDD" id="cd00090">
    <property type="entry name" value="HTH_ARSR"/>
    <property type="match status" value="1"/>
</dbReference>
<dbReference type="Pfam" id="PF01022">
    <property type="entry name" value="HTH_5"/>
    <property type="match status" value="1"/>
</dbReference>
<comment type="caution">
    <text evidence="5">The sequence shown here is derived from an EMBL/GenBank/DDBJ whole genome shotgun (WGS) entry which is preliminary data.</text>
</comment>
<dbReference type="NCBIfam" id="NF033788">
    <property type="entry name" value="HTH_metalloreg"/>
    <property type="match status" value="1"/>
</dbReference>
<dbReference type="Proteomes" id="UP000265431">
    <property type="component" value="Unassembled WGS sequence"/>
</dbReference>
<dbReference type="InterPro" id="IPR011991">
    <property type="entry name" value="ArsR-like_HTH"/>
</dbReference>
<dbReference type="InterPro" id="IPR001845">
    <property type="entry name" value="HTH_ArsR_DNA-bd_dom"/>
</dbReference>
<dbReference type="GO" id="GO:0003677">
    <property type="term" value="F:DNA binding"/>
    <property type="evidence" value="ECO:0007669"/>
    <property type="project" value="UniProtKB-KW"/>
</dbReference>
<dbReference type="GO" id="GO:0003700">
    <property type="term" value="F:DNA-binding transcription factor activity"/>
    <property type="evidence" value="ECO:0007669"/>
    <property type="project" value="InterPro"/>
</dbReference>
<dbReference type="PRINTS" id="PR00778">
    <property type="entry name" value="HTHARSR"/>
</dbReference>
<dbReference type="InterPro" id="IPR051081">
    <property type="entry name" value="HTH_MetalResp_TranReg"/>
</dbReference>
<evidence type="ECO:0000256" key="2">
    <source>
        <dbReference type="ARBA" id="ARBA00023125"/>
    </source>
</evidence>
<sequence>MTNHVFSALGHPLRRQVMDLLRKGPRTSGELAEAFDASWPTVSRHLAVLKDADLITAERHGTSIIYRANTSVIEDAAAALLALIGKDNGDDDMKEAAE</sequence>
<dbReference type="Gene3D" id="1.10.10.10">
    <property type="entry name" value="Winged helix-like DNA-binding domain superfamily/Winged helix DNA-binding domain"/>
    <property type="match status" value="1"/>
</dbReference>
<proteinExistence type="predicted"/>
<keyword evidence="2" id="KW-0238">DNA-binding</keyword>
<dbReference type="InterPro" id="IPR036388">
    <property type="entry name" value="WH-like_DNA-bd_sf"/>
</dbReference>
<dbReference type="PROSITE" id="PS50987">
    <property type="entry name" value="HTH_ARSR_2"/>
    <property type="match status" value="1"/>
</dbReference>
<name>A0A399QYE5_9PROT</name>
<keyword evidence="6" id="KW-1185">Reference proteome</keyword>
<evidence type="ECO:0000313" key="6">
    <source>
        <dbReference type="Proteomes" id="UP000265431"/>
    </source>
</evidence>
<dbReference type="PANTHER" id="PTHR33154:SF33">
    <property type="entry name" value="TRANSCRIPTIONAL REPRESSOR SDPR"/>
    <property type="match status" value="1"/>
</dbReference>
<dbReference type="SUPFAM" id="SSF46785">
    <property type="entry name" value="Winged helix' DNA-binding domain"/>
    <property type="match status" value="1"/>
</dbReference>
<dbReference type="OrthoDB" id="9790747at2"/>
<dbReference type="InterPro" id="IPR036390">
    <property type="entry name" value="WH_DNA-bd_sf"/>
</dbReference>
<keyword evidence="1" id="KW-0805">Transcription regulation</keyword>
<accession>A0A399QYE5</accession>
<organism evidence="5 6">
    <name type="scientific">Henriciella barbarensis</name>
    <dbReference type="NCBI Taxonomy" id="86342"/>
    <lineage>
        <taxon>Bacteria</taxon>
        <taxon>Pseudomonadati</taxon>
        <taxon>Pseudomonadota</taxon>
        <taxon>Alphaproteobacteria</taxon>
        <taxon>Hyphomonadales</taxon>
        <taxon>Hyphomonadaceae</taxon>
        <taxon>Henriciella</taxon>
    </lineage>
</organism>
<gene>
    <name evidence="5" type="ORF">D1224_04565</name>
</gene>
<evidence type="ECO:0000313" key="5">
    <source>
        <dbReference type="EMBL" id="RIJ23541.1"/>
    </source>
</evidence>
<dbReference type="RefSeq" id="WP_119378730.1">
    <property type="nucleotide sequence ID" value="NZ_QWGB01000005.1"/>
</dbReference>